<dbReference type="Gene3D" id="3.40.1090.10">
    <property type="entry name" value="Cytosolic phospholipase A2 catalytic domain"/>
    <property type="match status" value="2"/>
</dbReference>
<keyword evidence="2 4" id="KW-0442">Lipid degradation</keyword>
<evidence type="ECO:0000313" key="6">
    <source>
        <dbReference type="EMBL" id="CAA9368056.1"/>
    </source>
</evidence>
<protein>
    <recommendedName>
        <fullName evidence="5">PNPLA domain-containing protein</fullName>
    </recommendedName>
</protein>
<dbReference type="GO" id="GO:0016787">
    <property type="term" value="F:hydrolase activity"/>
    <property type="evidence" value="ECO:0007669"/>
    <property type="project" value="UniProtKB-UniRule"/>
</dbReference>
<dbReference type="PROSITE" id="PS51635">
    <property type="entry name" value="PNPLA"/>
    <property type="match status" value="1"/>
</dbReference>
<evidence type="ECO:0000256" key="3">
    <source>
        <dbReference type="ARBA" id="ARBA00023098"/>
    </source>
</evidence>
<feature type="domain" description="PNPLA" evidence="5">
    <location>
        <begin position="11"/>
        <end position="238"/>
    </location>
</feature>
<keyword evidence="3 4" id="KW-0443">Lipid metabolism</keyword>
<comment type="caution">
    <text evidence="4">Lacks conserved residue(s) required for the propagation of feature annotation.</text>
</comment>
<sequence>MSTGRDERVAVVLSGAAARGAFQAGALEVLVPWLDRQGLRPTIWLGTSAGSINTVLWGARAHLDPADAAAEVTGTWLRMSDDDVYEPLPLTLPRIGLQFAGGALLGRGHGTTSLLDTAPLRRTGEEVLRTDLLRENLASGVLSAVGVVATRMPDERDAEVAGTASGRSVLFLDEHTPDEYDGDPDRALDVVRGPIIADHVLASSAIPVAFPPVRLPAPAAGWYVDGGVRLNTPLHPAVGLGADRVVLVSATSTSYAQAAEPGLVGRTPDIADAAAQVLHATLADRTTEDLRALRRTNRLVDAVDRAGRSGLLADGAGRPYRKVPVVAVSPAPGAMGRTADRIFRDRTRGLGRLRELDNWLLGRALRGAGDEVGRRELLSYLFFDEEYFAAGAALGRAAAEQALAVGWQL</sequence>
<dbReference type="Pfam" id="PF01734">
    <property type="entry name" value="Patatin"/>
    <property type="match status" value="1"/>
</dbReference>
<keyword evidence="1 4" id="KW-0378">Hydrolase</keyword>
<dbReference type="PANTHER" id="PTHR14226:SF57">
    <property type="entry name" value="BLR7027 PROTEIN"/>
    <property type="match status" value="1"/>
</dbReference>
<dbReference type="AlphaFoldDB" id="A0A6J4MVX8"/>
<dbReference type="InterPro" id="IPR050301">
    <property type="entry name" value="NTE"/>
</dbReference>
<dbReference type="InterPro" id="IPR016035">
    <property type="entry name" value="Acyl_Trfase/lysoPLipase"/>
</dbReference>
<evidence type="ECO:0000259" key="5">
    <source>
        <dbReference type="PROSITE" id="PS51635"/>
    </source>
</evidence>
<evidence type="ECO:0000256" key="4">
    <source>
        <dbReference type="PROSITE-ProRule" id="PRU01161"/>
    </source>
</evidence>
<feature type="active site" description="Proton acceptor" evidence="4">
    <location>
        <position position="225"/>
    </location>
</feature>
<feature type="short sequence motif" description="GXSXG" evidence="4">
    <location>
        <begin position="46"/>
        <end position="50"/>
    </location>
</feature>
<dbReference type="EMBL" id="CADCUK010000061">
    <property type="protein sequence ID" value="CAA9368056.1"/>
    <property type="molecule type" value="Genomic_DNA"/>
</dbReference>
<dbReference type="GO" id="GO:0016042">
    <property type="term" value="P:lipid catabolic process"/>
    <property type="evidence" value="ECO:0007669"/>
    <property type="project" value="UniProtKB-UniRule"/>
</dbReference>
<reference evidence="6" key="1">
    <citation type="submission" date="2020-02" db="EMBL/GenBank/DDBJ databases">
        <authorList>
            <person name="Meier V. D."/>
        </authorList>
    </citation>
    <scope>NUCLEOTIDE SEQUENCE</scope>
    <source>
        <strain evidence="6">AVDCRST_MAG47</strain>
    </source>
</reference>
<dbReference type="PANTHER" id="PTHR14226">
    <property type="entry name" value="NEUROPATHY TARGET ESTERASE/SWISS CHEESE D.MELANOGASTER"/>
    <property type="match status" value="1"/>
</dbReference>
<gene>
    <name evidence="6" type="ORF">AVDCRST_MAG47-829</name>
</gene>
<feature type="short sequence motif" description="DGA/G" evidence="4">
    <location>
        <begin position="225"/>
        <end position="227"/>
    </location>
</feature>
<organism evidence="6">
    <name type="scientific">uncultured Nocardioidaceae bacterium</name>
    <dbReference type="NCBI Taxonomy" id="253824"/>
    <lineage>
        <taxon>Bacteria</taxon>
        <taxon>Bacillati</taxon>
        <taxon>Actinomycetota</taxon>
        <taxon>Actinomycetes</taxon>
        <taxon>Propionibacteriales</taxon>
        <taxon>Nocardioidaceae</taxon>
        <taxon>environmental samples</taxon>
    </lineage>
</organism>
<proteinExistence type="predicted"/>
<feature type="active site" description="Nucleophile" evidence="4">
    <location>
        <position position="48"/>
    </location>
</feature>
<accession>A0A6J4MVX8</accession>
<evidence type="ECO:0000256" key="2">
    <source>
        <dbReference type="ARBA" id="ARBA00022963"/>
    </source>
</evidence>
<name>A0A6J4MVX8_9ACTN</name>
<dbReference type="InterPro" id="IPR002641">
    <property type="entry name" value="PNPLA_dom"/>
</dbReference>
<evidence type="ECO:0000256" key="1">
    <source>
        <dbReference type="ARBA" id="ARBA00022801"/>
    </source>
</evidence>
<dbReference type="SUPFAM" id="SSF52151">
    <property type="entry name" value="FabD/lysophospholipase-like"/>
    <property type="match status" value="1"/>
</dbReference>